<dbReference type="STRING" id="456900.A0A151IHY6"/>
<dbReference type="InterPro" id="IPR036291">
    <property type="entry name" value="NAD(P)-bd_dom_sf"/>
</dbReference>
<sequence length="438" mass="51542">IDRMTIDPAKSISAFYAGQSIFLTGATGFLGKVFIEKVLRSCPDVCEIFLLMRPKKGLNVEERLKKMLNLPLYNKLRKEQPANFEKLIPISGDVREKELGLSVADRQMLIERVTIIIHSAANMKMHDSIKRAIFGNIRATRDICILAQNMKNLIALVYISTAFTHVHEPFIEERAYPPIADWQKIIEMAEILDEHTLNIFTTKIALTESFCFLKTFIEVIFLRFKYSYSYRFLKVTRYSYRYLKNNFSLLFRYFFKINLKMYFCIFFYICTDSTLIVLNCTSQKYLTRHDNIKLLLNIMNNIPMEGIIWTPNAVITDNTVLFYILTLLRILPAILIELIFKFSGRPSAIVQMQRRLYMVNWTLSHFMLRDWKFSNTNSLILLSSIPPDDRDVFSFEHTDFDIKRHIKSTVTGIKKFLLYEDMNRLDAARTHDKRYKYI</sequence>
<dbReference type="Pfam" id="PF03015">
    <property type="entry name" value="Sterile"/>
    <property type="match status" value="1"/>
</dbReference>
<comment type="similarity">
    <text evidence="1 4">Belongs to the fatty acyl-CoA reductase family.</text>
</comment>
<dbReference type="CDD" id="cd09071">
    <property type="entry name" value="FAR_C"/>
    <property type="match status" value="1"/>
</dbReference>
<gene>
    <name evidence="7" type="ORF">ALC62_07176</name>
</gene>
<dbReference type="GO" id="GO:0005777">
    <property type="term" value="C:peroxisome"/>
    <property type="evidence" value="ECO:0007669"/>
    <property type="project" value="TreeGrafter"/>
</dbReference>
<accession>A0A151IHY6</accession>
<feature type="domain" description="Thioester reductase (TE)" evidence="6">
    <location>
        <begin position="23"/>
        <end position="188"/>
    </location>
</feature>
<feature type="non-terminal residue" evidence="7">
    <location>
        <position position="1"/>
    </location>
</feature>
<dbReference type="GO" id="GO:0102965">
    <property type="term" value="F:alcohol-forming long-chain fatty acyl-CoA reductase activity"/>
    <property type="evidence" value="ECO:0007669"/>
    <property type="project" value="UniProtKB-EC"/>
</dbReference>
<dbReference type="GO" id="GO:0080019">
    <property type="term" value="F:alcohol-forming very long-chain fatty acyl-CoA reductase activity"/>
    <property type="evidence" value="ECO:0007669"/>
    <property type="project" value="InterPro"/>
</dbReference>
<dbReference type="AlphaFoldDB" id="A0A151IHY6"/>
<dbReference type="Pfam" id="PF07993">
    <property type="entry name" value="NAD_binding_4"/>
    <property type="match status" value="1"/>
</dbReference>
<keyword evidence="8" id="KW-1185">Reference proteome</keyword>
<evidence type="ECO:0000259" key="5">
    <source>
        <dbReference type="Pfam" id="PF03015"/>
    </source>
</evidence>
<evidence type="ECO:0000313" key="7">
    <source>
        <dbReference type="EMBL" id="KYN02018.1"/>
    </source>
</evidence>
<keyword evidence="4" id="KW-0812">Transmembrane</keyword>
<keyword evidence="2 4" id="KW-0444">Lipid biosynthesis</keyword>
<comment type="catalytic activity">
    <reaction evidence="4">
        <text>a long-chain fatty acyl-CoA + 2 NADPH + 2 H(+) = a long-chain primary fatty alcohol + 2 NADP(+) + CoA</text>
        <dbReference type="Rhea" id="RHEA:52716"/>
        <dbReference type="ChEBI" id="CHEBI:15378"/>
        <dbReference type="ChEBI" id="CHEBI:57287"/>
        <dbReference type="ChEBI" id="CHEBI:57783"/>
        <dbReference type="ChEBI" id="CHEBI:58349"/>
        <dbReference type="ChEBI" id="CHEBI:77396"/>
        <dbReference type="ChEBI" id="CHEBI:83139"/>
        <dbReference type="EC" id="1.2.1.84"/>
    </reaction>
</comment>
<feature type="transmembrane region" description="Helical" evidence="4">
    <location>
        <begin position="320"/>
        <end position="340"/>
    </location>
</feature>
<keyword evidence="4" id="KW-1133">Transmembrane helix</keyword>
<evidence type="ECO:0000313" key="8">
    <source>
        <dbReference type="Proteomes" id="UP000078542"/>
    </source>
</evidence>
<evidence type="ECO:0000256" key="2">
    <source>
        <dbReference type="ARBA" id="ARBA00022516"/>
    </source>
</evidence>
<feature type="domain" description="Fatty acyl-CoA reductase C-terminal" evidence="5">
    <location>
        <begin position="329"/>
        <end position="419"/>
    </location>
</feature>
<keyword evidence="4" id="KW-0521">NADP</keyword>
<dbReference type="Proteomes" id="UP000078542">
    <property type="component" value="Unassembled WGS sequence"/>
</dbReference>
<dbReference type="GO" id="GO:0035336">
    <property type="term" value="P:long-chain fatty-acyl-CoA metabolic process"/>
    <property type="evidence" value="ECO:0007669"/>
    <property type="project" value="TreeGrafter"/>
</dbReference>
<feature type="transmembrane region" description="Helical" evidence="4">
    <location>
        <begin position="259"/>
        <end position="278"/>
    </location>
</feature>
<dbReference type="EMBL" id="KQ977552">
    <property type="protein sequence ID" value="KYN02018.1"/>
    <property type="molecule type" value="Genomic_DNA"/>
</dbReference>
<name>A0A151IHY6_9HYME</name>
<dbReference type="InterPro" id="IPR026055">
    <property type="entry name" value="FAR"/>
</dbReference>
<evidence type="ECO:0000256" key="1">
    <source>
        <dbReference type="ARBA" id="ARBA00005928"/>
    </source>
</evidence>
<keyword evidence="3 4" id="KW-0443">Lipid metabolism</keyword>
<reference evidence="7 8" key="1">
    <citation type="submission" date="2016-03" db="EMBL/GenBank/DDBJ databases">
        <title>Cyphomyrmex costatus WGS genome.</title>
        <authorList>
            <person name="Nygaard S."/>
            <person name="Hu H."/>
            <person name="Boomsma J."/>
            <person name="Zhang G."/>
        </authorList>
    </citation>
    <scope>NUCLEOTIDE SEQUENCE [LARGE SCALE GENOMIC DNA]</scope>
    <source>
        <strain evidence="7">MS0001</strain>
        <tissue evidence="7">Whole body</tissue>
    </source>
</reference>
<organism evidence="7 8">
    <name type="scientific">Cyphomyrmex costatus</name>
    <dbReference type="NCBI Taxonomy" id="456900"/>
    <lineage>
        <taxon>Eukaryota</taxon>
        <taxon>Metazoa</taxon>
        <taxon>Ecdysozoa</taxon>
        <taxon>Arthropoda</taxon>
        <taxon>Hexapoda</taxon>
        <taxon>Insecta</taxon>
        <taxon>Pterygota</taxon>
        <taxon>Neoptera</taxon>
        <taxon>Endopterygota</taxon>
        <taxon>Hymenoptera</taxon>
        <taxon>Apocrita</taxon>
        <taxon>Aculeata</taxon>
        <taxon>Formicoidea</taxon>
        <taxon>Formicidae</taxon>
        <taxon>Myrmicinae</taxon>
        <taxon>Cyphomyrmex</taxon>
    </lineage>
</organism>
<dbReference type="Gene3D" id="3.40.50.720">
    <property type="entry name" value="NAD(P)-binding Rossmann-like Domain"/>
    <property type="match status" value="1"/>
</dbReference>
<dbReference type="PANTHER" id="PTHR11011:SF24">
    <property type="entry name" value="FATTY ACYL-COA REDUCTASE"/>
    <property type="match status" value="1"/>
</dbReference>
<feature type="transmembrane region" description="Helical" evidence="4">
    <location>
        <begin position="12"/>
        <end position="31"/>
    </location>
</feature>
<keyword evidence="4" id="KW-0560">Oxidoreductase</keyword>
<evidence type="ECO:0000256" key="3">
    <source>
        <dbReference type="ARBA" id="ARBA00023098"/>
    </source>
</evidence>
<dbReference type="InterPro" id="IPR013120">
    <property type="entry name" value="FAR_NAD-bd"/>
</dbReference>
<evidence type="ECO:0000259" key="6">
    <source>
        <dbReference type="Pfam" id="PF07993"/>
    </source>
</evidence>
<comment type="function">
    <text evidence="4">Catalyzes the reduction of fatty acyl-CoA to fatty alcohols.</text>
</comment>
<proteinExistence type="inferred from homology"/>
<dbReference type="PANTHER" id="PTHR11011">
    <property type="entry name" value="MALE STERILITY PROTEIN 2-RELATED"/>
    <property type="match status" value="1"/>
</dbReference>
<keyword evidence="4" id="KW-0472">Membrane</keyword>
<dbReference type="SUPFAM" id="SSF51735">
    <property type="entry name" value="NAD(P)-binding Rossmann-fold domains"/>
    <property type="match status" value="1"/>
</dbReference>
<protein>
    <recommendedName>
        <fullName evidence="4">Fatty acyl-CoA reductase</fullName>
        <ecNumber evidence="4">1.2.1.84</ecNumber>
    </recommendedName>
</protein>
<dbReference type="EC" id="1.2.1.84" evidence="4"/>
<evidence type="ECO:0000256" key="4">
    <source>
        <dbReference type="RuleBase" id="RU363097"/>
    </source>
</evidence>
<dbReference type="InterPro" id="IPR033640">
    <property type="entry name" value="FAR_C"/>
</dbReference>